<sequence length="158" mass="17302">MARRPVLDARTRAAILLEMRMCVSGAPRALSAHMTRVERLFAGFEREALMALAGAEEFDVRPDGAARFMVPVSRSFRNARPWPVGSEAWFEWHPNADRWASEFAAGRGLLAGASHIHRIRHAGTLATLGEGEGPIASYHRLAAFWAVAVLAQAGMRPA</sequence>
<keyword evidence="2" id="KW-1185">Reference proteome</keyword>
<proteinExistence type="predicted"/>
<dbReference type="EMBL" id="CP039690">
    <property type="protein sequence ID" value="QCI68852.1"/>
    <property type="molecule type" value="Genomic_DNA"/>
</dbReference>
<dbReference type="KEGG" id="pstg:E8M01_34250"/>
<organism evidence="1 2">
    <name type="scientific">Phreatobacter stygius</name>
    <dbReference type="NCBI Taxonomy" id="1940610"/>
    <lineage>
        <taxon>Bacteria</taxon>
        <taxon>Pseudomonadati</taxon>
        <taxon>Pseudomonadota</taxon>
        <taxon>Alphaproteobacteria</taxon>
        <taxon>Hyphomicrobiales</taxon>
        <taxon>Phreatobacteraceae</taxon>
        <taxon>Phreatobacter</taxon>
    </lineage>
</organism>
<name>A0A4D7BMG1_9HYPH</name>
<evidence type="ECO:0000313" key="2">
    <source>
        <dbReference type="Proteomes" id="UP000298781"/>
    </source>
</evidence>
<dbReference type="AlphaFoldDB" id="A0A4D7BMG1"/>
<accession>A0A4D7BMG1</accession>
<dbReference type="Proteomes" id="UP000298781">
    <property type="component" value="Chromosome"/>
</dbReference>
<evidence type="ECO:0000313" key="1">
    <source>
        <dbReference type="EMBL" id="QCI68852.1"/>
    </source>
</evidence>
<gene>
    <name evidence="1" type="ORF">E8M01_34250</name>
</gene>
<reference evidence="1 2" key="1">
    <citation type="submission" date="2019-04" db="EMBL/GenBank/DDBJ databases">
        <title>Phreatobacter aquaticus sp. nov.</title>
        <authorList>
            <person name="Choi A."/>
        </authorList>
    </citation>
    <scope>NUCLEOTIDE SEQUENCE [LARGE SCALE GENOMIC DNA]</scope>
    <source>
        <strain evidence="1 2">KCTC 52518</strain>
    </source>
</reference>
<protein>
    <submittedName>
        <fullName evidence="1">Uncharacterized protein</fullName>
    </submittedName>
</protein>
<dbReference type="RefSeq" id="WP_136964267.1">
    <property type="nucleotide sequence ID" value="NZ_CP039690.1"/>
</dbReference>